<gene>
    <name evidence="2" type="ORF">SAMN05216554_0665</name>
</gene>
<dbReference type="STRING" id="381665.SAMN05216554_0665"/>
<evidence type="ECO:0000259" key="1">
    <source>
        <dbReference type="Pfam" id="PF04480"/>
    </source>
</evidence>
<sequence>MPRPAPLPDELSARAFSLREGRAAGLSRDRLLGSDLARPFRGARVDARARITLLGLCAAYASRAPESHVFSHVTAALLWHVPLPGRVGESRILDVAVRKPSAIPRAAGVRGHRLGDACVSTRGRYGFRVVDAASAWCQLGTVLDHDDLVAAADHLVLRPRRPKTDDRPFVSLAELTQRAESFTGRGGRALRAAIADVREGSASRPESHLRLLLGRAGLPEPELNQNVFDASGNWIACVDLLYRAERVVVEYDGEQHRTDPAQYEKDLLRLESIRENGDTVIQVRKSGLYGDPTGTVSRVIRALSAAHGAR</sequence>
<organism evidence="2 3">
    <name type="scientific">Herbiconiux ginsengi</name>
    <dbReference type="NCBI Taxonomy" id="381665"/>
    <lineage>
        <taxon>Bacteria</taxon>
        <taxon>Bacillati</taxon>
        <taxon>Actinomycetota</taxon>
        <taxon>Actinomycetes</taxon>
        <taxon>Micrococcales</taxon>
        <taxon>Microbacteriaceae</taxon>
        <taxon>Herbiconiux</taxon>
    </lineage>
</organism>
<protein>
    <recommendedName>
        <fullName evidence="1">DUF559 domain-containing protein</fullName>
    </recommendedName>
</protein>
<dbReference type="Proteomes" id="UP000198891">
    <property type="component" value="Unassembled WGS sequence"/>
</dbReference>
<dbReference type="SUPFAM" id="SSF52980">
    <property type="entry name" value="Restriction endonuclease-like"/>
    <property type="match status" value="1"/>
</dbReference>
<dbReference type="InterPro" id="IPR011335">
    <property type="entry name" value="Restrct_endonuc-II-like"/>
</dbReference>
<accession>A0A1H3KRE5</accession>
<dbReference type="Pfam" id="PF04480">
    <property type="entry name" value="DUF559"/>
    <property type="match status" value="1"/>
</dbReference>
<name>A0A1H3KRE5_9MICO</name>
<dbReference type="InterPro" id="IPR007569">
    <property type="entry name" value="DUF559"/>
</dbReference>
<keyword evidence="3" id="KW-1185">Reference proteome</keyword>
<evidence type="ECO:0000313" key="2">
    <source>
        <dbReference type="EMBL" id="SDY54747.1"/>
    </source>
</evidence>
<evidence type="ECO:0000313" key="3">
    <source>
        <dbReference type="Proteomes" id="UP000198891"/>
    </source>
</evidence>
<feature type="domain" description="DUF559" evidence="1">
    <location>
        <begin position="238"/>
        <end position="303"/>
    </location>
</feature>
<dbReference type="EMBL" id="FNPZ01000001">
    <property type="protein sequence ID" value="SDY54747.1"/>
    <property type="molecule type" value="Genomic_DNA"/>
</dbReference>
<proteinExistence type="predicted"/>
<dbReference type="AlphaFoldDB" id="A0A1H3KRE5"/>
<reference evidence="2 3" key="1">
    <citation type="submission" date="2016-10" db="EMBL/GenBank/DDBJ databases">
        <authorList>
            <person name="de Groot N.N."/>
        </authorList>
    </citation>
    <scope>NUCLEOTIDE SEQUENCE [LARGE SCALE GENOMIC DNA]</scope>
    <source>
        <strain evidence="2 3">CGMCC 4.3491</strain>
    </source>
</reference>
<dbReference type="OrthoDB" id="3173471at2"/>
<dbReference type="RefSeq" id="WP_092548693.1">
    <property type="nucleotide sequence ID" value="NZ_FNPZ01000001.1"/>
</dbReference>